<dbReference type="EMBL" id="LUCH01022336">
    <property type="protein sequence ID" value="KAF5394041.1"/>
    <property type="molecule type" value="Genomic_DNA"/>
</dbReference>
<dbReference type="InterPro" id="IPR000408">
    <property type="entry name" value="Reg_chr_condens"/>
</dbReference>
<sequence length="110" mass="11781">MHTLTLAPASGCVYAFGAGTEGQLGSDDTCDSSRPIPLKGRAIKGVLIVPPQGTESNELSRFLVYSFATIAAHKLHFHCTQAVLFPCSFGCGMTLYECPTEFVKKIINVV</sequence>
<evidence type="ECO:0000313" key="2">
    <source>
        <dbReference type="EMBL" id="KAF5394041.1"/>
    </source>
</evidence>
<protein>
    <submittedName>
        <fullName evidence="2">Uncharacterized protein</fullName>
    </submittedName>
</protein>
<feature type="repeat" description="RCC1" evidence="1">
    <location>
        <begin position="11"/>
        <end position="62"/>
    </location>
</feature>
<organism evidence="2 3">
    <name type="scientific">Paragonimus heterotremus</name>
    <dbReference type="NCBI Taxonomy" id="100268"/>
    <lineage>
        <taxon>Eukaryota</taxon>
        <taxon>Metazoa</taxon>
        <taxon>Spiralia</taxon>
        <taxon>Lophotrochozoa</taxon>
        <taxon>Platyhelminthes</taxon>
        <taxon>Trematoda</taxon>
        <taxon>Digenea</taxon>
        <taxon>Plagiorchiida</taxon>
        <taxon>Troglotremata</taxon>
        <taxon>Troglotrematidae</taxon>
        <taxon>Paragonimus</taxon>
    </lineage>
</organism>
<accession>A0A8J4WC94</accession>
<proteinExistence type="predicted"/>
<dbReference type="Gene3D" id="2.130.10.30">
    <property type="entry name" value="Regulator of chromosome condensation 1/beta-lactamase-inhibitor protein II"/>
    <property type="match status" value="1"/>
</dbReference>
<evidence type="ECO:0000313" key="3">
    <source>
        <dbReference type="Proteomes" id="UP000748531"/>
    </source>
</evidence>
<dbReference type="Pfam" id="PF00415">
    <property type="entry name" value="RCC1"/>
    <property type="match status" value="1"/>
</dbReference>
<name>A0A8J4WC94_9TREM</name>
<dbReference type="AlphaFoldDB" id="A0A8J4WC94"/>
<keyword evidence="3" id="KW-1185">Reference proteome</keyword>
<dbReference type="PROSITE" id="PS50012">
    <property type="entry name" value="RCC1_3"/>
    <property type="match status" value="1"/>
</dbReference>
<dbReference type="SUPFAM" id="SSF50985">
    <property type="entry name" value="RCC1/BLIP-II"/>
    <property type="match status" value="1"/>
</dbReference>
<dbReference type="Proteomes" id="UP000748531">
    <property type="component" value="Unassembled WGS sequence"/>
</dbReference>
<reference evidence="2" key="1">
    <citation type="submission" date="2019-05" db="EMBL/GenBank/DDBJ databases">
        <title>Annotation for the trematode Paragonimus heterotremus.</title>
        <authorList>
            <person name="Choi Y.-J."/>
        </authorList>
    </citation>
    <scope>NUCLEOTIDE SEQUENCE</scope>
    <source>
        <strain evidence="2">LC</strain>
    </source>
</reference>
<comment type="caution">
    <text evidence="2">The sequence shown here is derived from an EMBL/GenBank/DDBJ whole genome shotgun (WGS) entry which is preliminary data.</text>
</comment>
<dbReference type="InterPro" id="IPR009091">
    <property type="entry name" value="RCC1/BLIP-II"/>
</dbReference>
<gene>
    <name evidence="2" type="ORF">PHET_12347</name>
</gene>
<evidence type="ECO:0000256" key="1">
    <source>
        <dbReference type="PROSITE-ProRule" id="PRU00235"/>
    </source>
</evidence>